<keyword evidence="3" id="KW-1185">Reference proteome</keyword>
<name>A0AAV7KWZ2_PLEWA</name>
<dbReference type="EMBL" id="JANPWB010000016">
    <property type="protein sequence ID" value="KAJ1083438.1"/>
    <property type="molecule type" value="Genomic_DNA"/>
</dbReference>
<proteinExistence type="predicted"/>
<accession>A0AAV7KWZ2</accession>
<dbReference type="Proteomes" id="UP001066276">
    <property type="component" value="Chromosome 12"/>
</dbReference>
<reference evidence="2" key="1">
    <citation type="journal article" date="2022" name="bioRxiv">
        <title>Sequencing and chromosome-scale assembly of the giantPleurodeles waltlgenome.</title>
        <authorList>
            <person name="Brown T."/>
            <person name="Elewa A."/>
            <person name="Iarovenko S."/>
            <person name="Subramanian E."/>
            <person name="Araus A.J."/>
            <person name="Petzold A."/>
            <person name="Susuki M."/>
            <person name="Suzuki K.-i.T."/>
            <person name="Hayashi T."/>
            <person name="Toyoda A."/>
            <person name="Oliveira C."/>
            <person name="Osipova E."/>
            <person name="Leigh N.D."/>
            <person name="Simon A."/>
            <person name="Yun M.H."/>
        </authorList>
    </citation>
    <scope>NUCLEOTIDE SEQUENCE</scope>
    <source>
        <strain evidence="2">20211129_DDA</strain>
        <tissue evidence="2">Liver</tissue>
    </source>
</reference>
<evidence type="ECO:0000313" key="3">
    <source>
        <dbReference type="Proteomes" id="UP001066276"/>
    </source>
</evidence>
<evidence type="ECO:0000256" key="1">
    <source>
        <dbReference type="SAM" id="MobiDB-lite"/>
    </source>
</evidence>
<dbReference type="AlphaFoldDB" id="A0AAV7KWZ2"/>
<protein>
    <submittedName>
        <fullName evidence="2">Uncharacterized protein</fullName>
    </submittedName>
</protein>
<gene>
    <name evidence="2" type="ORF">NDU88_003597</name>
</gene>
<organism evidence="2 3">
    <name type="scientific">Pleurodeles waltl</name>
    <name type="common">Iberian ribbed newt</name>
    <dbReference type="NCBI Taxonomy" id="8319"/>
    <lineage>
        <taxon>Eukaryota</taxon>
        <taxon>Metazoa</taxon>
        <taxon>Chordata</taxon>
        <taxon>Craniata</taxon>
        <taxon>Vertebrata</taxon>
        <taxon>Euteleostomi</taxon>
        <taxon>Amphibia</taxon>
        <taxon>Batrachia</taxon>
        <taxon>Caudata</taxon>
        <taxon>Salamandroidea</taxon>
        <taxon>Salamandridae</taxon>
        <taxon>Pleurodelinae</taxon>
        <taxon>Pleurodeles</taxon>
    </lineage>
</organism>
<feature type="compositionally biased region" description="Basic and acidic residues" evidence="1">
    <location>
        <begin position="16"/>
        <end position="34"/>
    </location>
</feature>
<feature type="region of interest" description="Disordered" evidence="1">
    <location>
        <begin position="15"/>
        <end position="35"/>
    </location>
</feature>
<comment type="caution">
    <text evidence="2">The sequence shown here is derived from an EMBL/GenBank/DDBJ whole genome shotgun (WGS) entry which is preliminary data.</text>
</comment>
<evidence type="ECO:0000313" key="2">
    <source>
        <dbReference type="EMBL" id="KAJ1083438.1"/>
    </source>
</evidence>
<sequence length="288" mass="31497">MLDVSRAGWFTVAERSAGRDPTGERRRSLRKQTEADAADVGRQSCRVVHCRGEECRTRSDRRGVVAGTVVAVSTGASAGMLCGSWPALASRGLLSPYPIYCLYCLKLHRQHQPSSTPARRRSLRKQTEADAADVGRQSCRVVHCRGEECRTRSDRRGVVAGTVVAVSTGASAGMLCGSRPALASRGLLSPYPIYCLYCLKLHRQHQPSSTPARSVFCHCHAATETEELTETDGGRRCRRWTSVVPGGSLSRRGVQDAIRQERSGCRDGCGGFNRRFGRHAVWIPARPC</sequence>